<keyword evidence="4" id="KW-1185">Reference proteome</keyword>
<reference evidence="3 4" key="1">
    <citation type="submission" date="2017-11" db="EMBL/GenBank/DDBJ databases">
        <title>Draft genome of actinobacteria isolated from guarana (Paullinia cupana (Mart.) Ducke.</title>
        <authorList>
            <person name="Siqueira K.A."/>
            <person name="Liotti R.G."/>
            <person name="Mendes T.A.O."/>
            <person name="Soares M.A."/>
        </authorList>
    </citation>
    <scope>NUCLEOTIDE SEQUENCE [LARGE SCALE GENOMIC DNA]</scope>
    <source>
        <strain evidence="3 4">193</strain>
    </source>
</reference>
<feature type="domain" description="AB hydrolase-1" evidence="2">
    <location>
        <begin position="55"/>
        <end position="181"/>
    </location>
</feature>
<keyword evidence="1" id="KW-0378">Hydrolase</keyword>
<proteinExistence type="predicted"/>
<dbReference type="PRINTS" id="PR00111">
    <property type="entry name" value="ABHYDROLASE"/>
</dbReference>
<dbReference type="RefSeq" id="WP_121892718.1">
    <property type="nucleotide sequence ID" value="NZ_PENI01000022.1"/>
</dbReference>
<evidence type="ECO:0000313" key="3">
    <source>
        <dbReference type="EMBL" id="RMB82499.1"/>
    </source>
</evidence>
<dbReference type="InterPro" id="IPR029058">
    <property type="entry name" value="AB_hydrolase_fold"/>
</dbReference>
<accession>A0A3M0I8H4</accession>
<sequence>MADSCTQSLTIFSLMMQLEEGMSTMTPMCEQTHFRTENIDGVEVFYREAGPEDAPVILLLHGFPTSSRMFRNLIPQLADRYHVIAPDYPGFGHSDTPGRENFSYDFDHIADIVDELLDRLNVREFTPYMMDFGGSIGWRLAVKHPERIKAVVLQNAPLYPEGDEGGFWEDILPYWRDGSAEHRDAARSYVTPECTRDQYLHGVGDPSLMDPDCWLIDQTLLDRPGVDEIMLDLLYDVSKQEKVFGAAKEFLRKEQPPALIATGANDTVFPESNQRMFLNDLPHAEFHALDTGHFALEEKGSEIGGLMRSFLDRNVSDS</sequence>
<dbReference type="AlphaFoldDB" id="A0A3M0I8H4"/>
<dbReference type="PANTHER" id="PTHR42977:SF3">
    <property type="entry name" value="AB HYDROLASE-1 DOMAIN-CONTAINING PROTEIN"/>
    <property type="match status" value="1"/>
</dbReference>
<dbReference type="PRINTS" id="PR00412">
    <property type="entry name" value="EPOXHYDRLASE"/>
</dbReference>
<organism evidence="3 4">
    <name type="scientific">Streptomyces shenzhenensis</name>
    <dbReference type="NCBI Taxonomy" id="943815"/>
    <lineage>
        <taxon>Bacteria</taxon>
        <taxon>Bacillati</taxon>
        <taxon>Actinomycetota</taxon>
        <taxon>Actinomycetes</taxon>
        <taxon>Kitasatosporales</taxon>
        <taxon>Streptomycetaceae</taxon>
        <taxon>Streptomyces</taxon>
    </lineage>
</organism>
<dbReference type="InterPro" id="IPR000073">
    <property type="entry name" value="AB_hydrolase_1"/>
</dbReference>
<dbReference type="InterPro" id="IPR051340">
    <property type="entry name" value="Haloalkane_dehalogenase"/>
</dbReference>
<evidence type="ECO:0000256" key="1">
    <source>
        <dbReference type="ARBA" id="ARBA00022801"/>
    </source>
</evidence>
<dbReference type="SUPFAM" id="SSF53474">
    <property type="entry name" value="alpha/beta-Hydrolases"/>
    <property type="match status" value="1"/>
</dbReference>
<name>A0A3M0I8H4_9ACTN</name>
<dbReference type="GO" id="GO:0004301">
    <property type="term" value="F:epoxide hydrolase activity"/>
    <property type="evidence" value="ECO:0007669"/>
    <property type="project" value="TreeGrafter"/>
</dbReference>
<gene>
    <name evidence="3" type="ORF">CTZ28_29050</name>
</gene>
<protein>
    <recommendedName>
        <fullName evidence="2">AB hydrolase-1 domain-containing protein</fullName>
    </recommendedName>
</protein>
<dbReference type="InterPro" id="IPR000639">
    <property type="entry name" value="Epox_hydrolase-like"/>
</dbReference>
<dbReference type="PANTHER" id="PTHR42977">
    <property type="entry name" value="HYDROLASE-RELATED"/>
    <property type="match status" value="1"/>
</dbReference>
<dbReference type="Gene3D" id="3.40.50.1820">
    <property type="entry name" value="alpha/beta hydrolase"/>
    <property type="match status" value="1"/>
</dbReference>
<dbReference type="Pfam" id="PF00561">
    <property type="entry name" value="Abhydrolase_1"/>
    <property type="match status" value="1"/>
</dbReference>
<comment type="caution">
    <text evidence="3">The sequence shown here is derived from an EMBL/GenBank/DDBJ whole genome shotgun (WGS) entry which is preliminary data.</text>
</comment>
<dbReference type="Proteomes" id="UP000270471">
    <property type="component" value="Unassembled WGS sequence"/>
</dbReference>
<dbReference type="EMBL" id="PENI01000022">
    <property type="protein sequence ID" value="RMB82499.1"/>
    <property type="molecule type" value="Genomic_DNA"/>
</dbReference>
<evidence type="ECO:0000313" key="4">
    <source>
        <dbReference type="Proteomes" id="UP000270471"/>
    </source>
</evidence>
<dbReference type="OrthoDB" id="5431692at2"/>
<evidence type="ECO:0000259" key="2">
    <source>
        <dbReference type="Pfam" id="PF00561"/>
    </source>
</evidence>